<feature type="transmembrane region" description="Helical" evidence="1">
    <location>
        <begin position="73"/>
        <end position="92"/>
    </location>
</feature>
<dbReference type="EMBL" id="MU150285">
    <property type="protein sequence ID" value="KAF9461372.1"/>
    <property type="molecule type" value="Genomic_DNA"/>
</dbReference>
<evidence type="ECO:0000313" key="2">
    <source>
        <dbReference type="EMBL" id="KAF9461372.1"/>
    </source>
</evidence>
<protein>
    <submittedName>
        <fullName evidence="2">Uncharacterized protein</fullName>
    </submittedName>
</protein>
<proteinExistence type="predicted"/>
<feature type="transmembrane region" description="Helical" evidence="1">
    <location>
        <begin position="6"/>
        <end position="23"/>
    </location>
</feature>
<gene>
    <name evidence="2" type="ORF">BDZ94DRAFT_1127073</name>
</gene>
<accession>A0A9P5Y0U3</accession>
<keyword evidence="1" id="KW-0812">Transmembrane</keyword>
<feature type="non-terminal residue" evidence="2">
    <location>
        <position position="158"/>
    </location>
</feature>
<dbReference type="Proteomes" id="UP000807353">
    <property type="component" value="Unassembled WGS sequence"/>
</dbReference>
<keyword evidence="1" id="KW-0472">Membrane</keyword>
<dbReference type="AlphaFoldDB" id="A0A9P5Y0U3"/>
<keyword evidence="1" id="KW-1133">Transmembrane helix</keyword>
<keyword evidence="3" id="KW-1185">Reference proteome</keyword>
<evidence type="ECO:0000313" key="3">
    <source>
        <dbReference type="Proteomes" id="UP000807353"/>
    </source>
</evidence>
<dbReference type="OrthoDB" id="3258294at2759"/>
<feature type="transmembrane region" description="Helical" evidence="1">
    <location>
        <begin position="35"/>
        <end position="53"/>
    </location>
</feature>
<feature type="non-terminal residue" evidence="2">
    <location>
        <position position="1"/>
    </location>
</feature>
<organism evidence="2 3">
    <name type="scientific">Collybia nuda</name>
    <dbReference type="NCBI Taxonomy" id="64659"/>
    <lineage>
        <taxon>Eukaryota</taxon>
        <taxon>Fungi</taxon>
        <taxon>Dikarya</taxon>
        <taxon>Basidiomycota</taxon>
        <taxon>Agaricomycotina</taxon>
        <taxon>Agaricomycetes</taxon>
        <taxon>Agaricomycetidae</taxon>
        <taxon>Agaricales</taxon>
        <taxon>Tricholomatineae</taxon>
        <taxon>Clitocybaceae</taxon>
        <taxon>Collybia</taxon>
    </lineage>
</organism>
<name>A0A9P5Y0U3_9AGAR</name>
<reference evidence="2" key="1">
    <citation type="submission" date="2020-11" db="EMBL/GenBank/DDBJ databases">
        <authorList>
            <consortium name="DOE Joint Genome Institute"/>
            <person name="Ahrendt S."/>
            <person name="Riley R."/>
            <person name="Andreopoulos W."/>
            <person name="Labutti K."/>
            <person name="Pangilinan J."/>
            <person name="Ruiz-Duenas F.J."/>
            <person name="Barrasa J.M."/>
            <person name="Sanchez-Garcia M."/>
            <person name="Camarero S."/>
            <person name="Miyauchi S."/>
            <person name="Serrano A."/>
            <person name="Linde D."/>
            <person name="Babiker R."/>
            <person name="Drula E."/>
            <person name="Ayuso-Fernandez I."/>
            <person name="Pacheco R."/>
            <person name="Padilla G."/>
            <person name="Ferreira P."/>
            <person name="Barriuso J."/>
            <person name="Kellner H."/>
            <person name="Castanera R."/>
            <person name="Alfaro M."/>
            <person name="Ramirez L."/>
            <person name="Pisabarro A.G."/>
            <person name="Kuo A."/>
            <person name="Tritt A."/>
            <person name="Lipzen A."/>
            <person name="He G."/>
            <person name="Yan M."/>
            <person name="Ng V."/>
            <person name="Cullen D."/>
            <person name="Martin F."/>
            <person name="Rosso M.-N."/>
            <person name="Henrissat B."/>
            <person name="Hibbett D."/>
            <person name="Martinez A.T."/>
            <person name="Grigoriev I.V."/>
        </authorList>
    </citation>
    <scope>NUCLEOTIDE SEQUENCE</scope>
    <source>
        <strain evidence="2">CBS 247.69</strain>
    </source>
</reference>
<evidence type="ECO:0000256" key="1">
    <source>
        <dbReference type="SAM" id="Phobius"/>
    </source>
</evidence>
<sequence length="158" mass="17837">FLQIRYYSIALLIFDATQIHLFAHPGITSQTTPVLIISYFELGITGAISLWSVELIIQLRIYALFSCSRKVPYVNFVLFPGPVAGFLGVLVYNATRHKEIIKDAMHLPLPGCPSTRVGIEWVQWVPATAFEFVLFFWSLYKTIQTAAIRICIGNRVSV</sequence>
<comment type="caution">
    <text evidence="2">The sequence shown here is derived from an EMBL/GenBank/DDBJ whole genome shotgun (WGS) entry which is preliminary data.</text>
</comment>